<dbReference type="Pfam" id="PF01547">
    <property type="entry name" value="SBP_bac_1"/>
    <property type="match status" value="1"/>
</dbReference>
<keyword evidence="1" id="KW-0732">Signal</keyword>
<dbReference type="Gene3D" id="3.40.190.10">
    <property type="entry name" value="Periplasmic binding protein-like II"/>
    <property type="match status" value="1"/>
</dbReference>
<dbReference type="PANTHER" id="PTHR43649:SF30">
    <property type="entry name" value="ABC TRANSPORTER SUBSTRATE-BINDING PROTEIN"/>
    <property type="match status" value="1"/>
</dbReference>
<accession>A0A6G4U3D1</accession>
<proteinExistence type="predicted"/>
<dbReference type="EMBL" id="JAAKZV010000099">
    <property type="protein sequence ID" value="NGN66512.1"/>
    <property type="molecule type" value="Genomic_DNA"/>
</dbReference>
<name>A0A6G4U3D1_9ACTN</name>
<dbReference type="AlphaFoldDB" id="A0A6G4U3D1"/>
<dbReference type="SUPFAM" id="SSF53850">
    <property type="entry name" value="Periplasmic binding protein-like II"/>
    <property type="match status" value="1"/>
</dbReference>
<keyword evidence="3" id="KW-1185">Reference proteome</keyword>
<dbReference type="PANTHER" id="PTHR43649">
    <property type="entry name" value="ARABINOSE-BINDING PROTEIN-RELATED"/>
    <property type="match status" value="1"/>
</dbReference>
<evidence type="ECO:0000313" key="2">
    <source>
        <dbReference type="EMBL" id="NGN66512.1"/>
    </source>
</evidence>
<gene>
    <name evidence="2" type="ORF">G5C51_21740</name>
</gene>
<feature type="chain" id="PRO_5039650789" evidence="1">
    <location>
        <begin position="24"/>
        <end position="427"/>
    </location>
</feature>
<evidence type="ECO:0000313" key="3">
    <source>
        <dbReference type="Proteomes" id="UP000481583"/>
    </source>
</evidence>
<feature type="signal peptide" evidence="1">
    <location>
        <begin position="1"/>
        <end position="23"/>
    </location>
</feature>
<evidence type="ECO:0000256" key="1">
    <source>
        <dbReference type="SAM" id="SignalP"/>
    </source>
</evidence>
<dbReference type="PROSITE" id="PS51257">
    <property type="entry name" value="PROKAR_LIPOPROTEIN"/>
    <property type="match status" value="1"/>
</dbReference>
<protein>
    <submittedName>
        <fullName evidence="2">Extracellular solute-binding protein</fullName>
    </submittedName>
</protein>
<dbReference type="Proteomes" id="UP000481583">
    <property type="component" value="Unassembled WGS sequence"/>
</dbReference>
<reference evidence="2 3" key="1">
    <citation type="submission" date="2020-02" db="EMBL/GenBank/DDBJ databases">
        <title>Whole-genome analyses of novel actinobacteria.</title>
        <authorList>
            <person name="Sahin N."/>
        </authorList>
    </citation>
    <scope>NUCLEOTIDE SEQUENCE [LARGE SCALE GENOMIC DNA]</scope>
    <source>
        <strain evidence="2 3">A7024</strain>
    </source>
</reference>
<organism evidence="2 3">
    <name type="scientific">Streptomyces coryli</name>
    <dbReference type="NCBI Taxonomy" id="1128680"/>
    <lineage>
        <taxon>Bacteria</taxon>
        <taxon>Bacillati</taxon>
        <taxon>Actinomycetota</taxon>
        <taxon>Actinomycetes</taxon>
        <taxon>Kitasatosporales</taxon>
        <taxon>Streptomycetaceae</taxon>
        <taxon>Streptomyces</taxon>
    </lineage>
</organism>
<dbReference type="InterPro" id="IPR050490">
    <property type="entry name" value="Bact_solute-bd_prot1"/>
</dbReference>
<dbReference type="RefSeq" id="WP_165239827.1">
    <property type="nucleotide sequence ID" value="NZ_JAAKZV010000099.1"/>
</dbReference>
<sequence length="427" mass="46329">MERRRFLGIAATGVAAASTMSLASCGSGGPGGDEVTLKLVAAEYGAPGKPDSSQHYWEKLARAFEKKHPGIKIDVQTYLWDDVDAKVAEMVKEGKAPDLAQIGAYAVYAAQDQLYSADQLLTISAQANFIPAIAAPGEYRRVQYGLPFTSSSRLLFYNKTLFERAGLDPDAAPESWAEIKAAAKALKAAGVKIPYGLPLGREEPQAEALLWMLGNGGGYTDKVGSYTIDSNNNVETFDWIRKNLTGAGLTNNAPGETNRRDIAEAFTKGEAGMIFGHPTFMREIRAKNIKFGISKRLPGREGPMEATMGVVDWMMAFKQNGRRKEIGAFLDYVFQDDKVLEFAEQYALLPTTTSAVQKMTAQRGSTELKPFLDQLQTAEFYPAGKTSWAAVNQAVKDNIGKAADPGGDPEKVLGKIQNEAQKASSME</sequence>
<dbReference type="InterPro" id="IPR006059">
    <property type="entry name" value="SBP"/>
</dbReference>
<comment type="caution">
    <text evidence="2">The sequence shown here is derived from an EMBL/GenBank/DDBJ whole genome shotgun (WGS) entry which is preliminary data.</text>
</comment>